<dbReference type="RefSeq" id="WP_344879335.1">
    <property type="nucleotide sequence ID" value="NZ_BAABCJ010000001.1"/>
</dbReference>
<evidence type="ECO:0000256" key="2">
    <source>
        <dbReference type="ARBA" id="ARBA00013017"/>
    </source>
</evidence>
<dbReference type="InterPro" id="IPR000866">
    <property type="entry name" value="AhpC/TSA"/>
</dbReference>
<sequence>MGSPQQGAAVPAFDLVNQHGEPVGSRSLWDQAYCLVFYPFAFSRVCTSELRELAAEHSRFEDAGVRLLGVSVDHKYALRAYAEQEGLPFELLADFWPHGAAAQAFGCFDPRAGRAGRTTFFVAGGRITAAFSSDVGRPRALEDYRRALRELDGGAAAGRIDRRAGL</sequence>
<dbReference type="PROSITE" id="PS51352">
    <property type="entry name" value="THIOREDOXIN_2"/>
    <property type="match status" value="1"/>
</dbReference>
<evidence type="ECO:0000256" key="8">
    <source>
        <dbReference type="ARBA" id="ARBA00032824"/>
    </source>
</evidence>
<dbReference type="Gene3D" id="3.40.30.10">
    <property type="entry name" value="Glutaredoxin"/>
    <property type="match status" value="1"/>
</dbReference>
<accession>A0ABP7CU94</accession>
<evidence type="ECO:0000256" key="7">
    <source>
        <dbReference type="ARBA" id="ARBA00023284"/>
    </source>
</evidence>
<keyword evidence="6" id="KW-1015">Disulfide bond</keyword>
<dbReference type="InterPro" id="IPR013766">
    <property type="entry name" value="Thioredoxin_domain"/>
</dbReference>
<dbReference type="Proteomes" id="UP001501536">
    <property type="component" value="Unassembled WGS sequence"/>
</dbReference>
<comment type="catalytic activity">
    <reaction evidence="11">
        <text>a hydroperoxide + [thioredoxin]-dithiol = an alcohol + [thioredoxin]-disulfide + H2O</text>
        <dbReference type="Rhea" id="RHEA:62620"/>
        <dbReference type="Rhea" id="RHEA-COMP:10698"/>
        <dbReference type="Rhea" id="RHEA-COMP:10700"/>
        <dbReference type="ChEBI" id="CHEBI:15377"/>
        <dbReference type="ChEBI" id="CHEBI:29950"/>
        <dbReference type="ChEBI" id="CHEBI:30879"/>
        <dbReference type="ChEBI" id="CHEBI:35924"/>
        <dbReference type="ChEBI" id="CHEBI:50058"/>
        <dbReference type="EC" id="1.11.1.24"/>
    </reaction>
</comment>
<reference evidence="14" key="1">
    <citation type="journal article" date="2019" name="Int. J. Syst. Evol. Microbiol.">
        <title>The Global Catalogue of Microorganisms (GCM) 10K type strain sequencing project: providing services to taxonomists for standard genome sequencing and annotation.</title>
        <authorList>
            <consortium name="The Broad Institute Genomics Platform"/>
            <consortium name="The Broad Institute Genome Sequencing Center for Infectious Disease"/>
            <person name="Wu L."/>
            <person name="Ma J."/>
        </authorList>
    </citation>
    <scope>NUCLEOTIDE SEQUENCE [LARGE SCALE GENOMIC DNA]</scope>
    <source>
        <strain evidence="14">JCM 16961</strain>
    </source>
</reference>
<keyword evidence="5" id="KW-0560">Oxidoreductase</keyword>
<name>A0ABP7CU94_9MICC</name>
<dbReference type="SUPFAM" id="SSF52833">
    <property type="entry name" value="Thioredoxin-like"/>
    <property type="match status" value="1"/>
</dbReference>
<evidence type="ECO:0000259" key="12">
    <source>
        <dbReference type="PROSITE" id="PS51352"/>
    </source>
</evidence>
<dbReference type="InterPro" id="IPR036249">
    <property type="entry name" value="Thioredoxin-like_sf"/>
</dbReference>
<dbReference type="PANTHER" id="PTHR42801:SF20">
    <property type="entry name" value="ALKYL HYDROPEROXIDE REDUCTASE E"/>
    <property type="match status" value="1"/>
</dbReference>
<proteinExistence type="inferred from homology"/>
<evidence type="ECO:0000256" key="3">
    <source>
        <dbReference type="ARBA" id="ARBA00022559"/>
    </source>
</evidence>
<dbReference type="EC" id="1.11.1.24" evidence="2"/>
<evidence type="ECO:0000313" key="13">
    <source>
        <dbReference type="EMBL" id="GAA3694835.1"/>
    </source>
</evidence>
<comment type="similarity">
    <text evidence="9">Belongs to the peroxiredoxin family. BCP/PrxQ subfamily.</text>
</comment>
<organism evidence="13 14">
    <name type="scientific">Zhihengliuella alba</name>
    <dbReference type="NCBI Taxonomy" id="547018"/>
    <lineage>
        <taxon>Bacteria</taxon>
        <taxon>Bacillati</taxon>
        <taxon>Actinomycetota</taxon>
        <taxon>Actinomycetes</taxon>
        <taxon>Micrococcales</taxon>
        <taxon>Micrococcaceae</taxon>
        <taxon>Zhihengliuella</taxon>
    </lineage>
</organism>
<evidence type="ECO:0000256" key="11">
    <source>
        <dbReference type="ARBA" id="ARBA00049091"/>
    </source>
</evidence>
<dbReference type="InterPro" id="IPR050924">
    <property type="entry name" value="Peroxiredoxin_BCP/PrxQ"/>
</dbReference>
<dbReference type="PANTHER" id="PTHR42801">
    <property type="entry name" value="THIOREDOXIN-DEPENDENT PEROXIDE REDUCTASE"/>
    <property type="match status" value="1"/>
</dbReference>
<evidence type="ECO:0000256" key="1">
    <source>
        <dbReference type="ARBA" id="ARBA00003330"/>
    </source>
</evidence>
<evidence type="ECO:0000256" key="6">
    <source>
        <dbReference type="ARBA" id="ARBA00023157"/>
    </source>
</evidence>
<evidence type="ECO:0000313" key="14">
    <source>
        <dbReference type="Proteomes" id="UP001501536"/>
    </source>
</evidence>
<evidence type="ECO:0000256" key="10">
    <source>
        <dbReference type="ARBA" id="ARBA00041373"/>
    </source>
</evidence>
<evidence type="ECO:0000256" key="4">
    <source>
        <dbReference type="ARBA" id="ARBA00022862"/>
    </source>
</evidence>
<keyword evidence="7" id="KW-0676">Redox-active center</keyword>
<keyword evidence="4" id="KW-0049">Antioxidant</keyword>
<dbReference type="Pfam" id="PF00578">
    <property type="entry name" value="AhpC-TSA"/>
    <property type="match status" value="1"/>
</dbReference>
<keyword evidence="3" id="KW-0575">Peroxidase</keyword>
<keyword evidence="14" id="KW-1185">Reference proteome</keyword>
<evidence type="ECO:0000256" key="9">
    <source>
        <dbReference type="ARBA" id="ARBA00038489"/>
    </source>
</evidence>
<gene>
    <name evidence="13" type="ORF">GCM10022377_04490</name>
</gene>
<protein>
    <recommendedName>
        <fullName evidence="2">thioredoxin-dependent peroxiredoxin</fullName>
        <ecNumber evidence="2">1.11.1.24</ecNumber>
    </recommendedName>
    <alternativeName>
        <fullName evidence="10">Bacterioferritin comigratory protein</fullName>
    </alternativeName>
    <alternativeName>
        <fullName evidence="8">Thioredoxin peroxidase</fullName>
    </alternativeName>
</protein>
<comment type="caution">
    <text evidence="13">The sequence shown here is derived from an EMBL/GenBank/DDBJ whole genome shotgun (WGS) entry which is preliminary data.</text>
</comment>
<comment type="function">
    <text evidence="1">Thiol-specific peroxidase that catalyzes the reduction of hydrogen peroxide and organic hydroperoxides to water and alcohols, respectively. Plays a role in cell protection against oxidative stress by detoxifying peroxides and as sensor of hydrogen peroxide-mediated signaling events.</text>
</comment>
<feature type="domain" description="Thioredoxin" evidence="12">
    <location>
        <begin position="4"/>
        <end position="153"/>
    </location>
</feature>
<dbReference type="EMBL" id="BAABCJ010000001">
    <property type="protein sequence ID" value="GAA3694835.1"/>
    <property type="molecule type" value="Genomic_DNA"/>
</dbReference>
<evidence type="ECO:0000256" key="5">
    <source>
        <dbReference type="ARBA" id="ARBA00023002"/>
    </source>
</evidence>